<dbReference type="PROSITE" id="PS00108">
    <property type="entry name" value="PROTEIN_KINASE_ST"/>
    <property type="match status" value="1"/>
</dbReference>
<dbReference type="Gene3D" id="3.40.50.620">
    <property type="entry name" value="HUPs"/>
    <property type="match status" value="1"/>
</dbReference>
<evidence type="ECO:0000256" key="6">
    <source>
        <dbReference type="SAM" id="MobiDB-lite"/>
    </source>
</evidence>
<dbReference type="EMBL" id="BAABME010001124">
    <property type="protein sequence ID" value="GAA0147709.1"/>
    <property type="molecule type" value="Genomic_DNA"/>
</dbReference>
<dbReference type="PANTHER" id="PTHR45647:SF84">
    <property type="entry name" value="U-BOX DOMAIN-CONTAINING PROTEIN 35-LIKE"/>
    <property type="match status" value="1"/>
</dbReference>
<gene>
    <name evidence="8" type="ORF">LIER_07343</name>
</gene>
<reference evidence="8 9" key="1">
    <citation type="submission" date="2024-01" db="EMBL/GenBank/DDBJ databases">
        <title>The complete chloroplast genome sequence of Lithospermum erythrorhizon: insights into the phylogenetic relationship among Boraginaceae species and the maternal lineages of purple gromwells.</title>
        <authorList>
            <person name="Okada T."/>
            <person name="Watanabe K."/>
        </authorList>
    </citation>
    <scope>NUCLEOTIDE SEQUENCE [LARGE SCALE GENOMIC DNA]</scope>
</reference>
<evidence type="ECO:0000313" key="8">
    <source>
        <dbReference type="EMBL" id="GAA0147709.1"/>
    </source>
</evidence>
<keyword evidence="9" id="KW-1185">Reference proteome</keyword>
<protein>
    <recommendedName>
        <fullName evidence="2">RING-type E3 ubiquitin transferase</fullName>
        <ecNumber evidence="2">2.3.2.27</ecNumber>
    </recommendedName>
</protein>
<dbReference type="Pfam" id="PF00582">
    <property type="entry name" value="Usp"/>
    <property type="match status" value="1"/>
</dbReference>
<dbReference type="InterPro" id="IPR001245">
    <property type="entry name" value="Ser-Thr/Tyr_kinase_cat_dom"/>
</dbReference>
<proteinExistence type="predicted"/>
<evidence type="ECO:0000256" key="2">
    <source>
        <dbReference type="ARBA" id="ARBA00012483"/>
    </source>
</evidence>
<feature type="compositionally biased region" description="Polar residues" evidence="6">
    <location>
        <begin position="194"/>
        <end position="203"/>
    </location>
</feature>
<dbReference type="InterPro" id="IPR000719">
    <property type="entry name" value="Prot_kinase_dom"/>
</dbReference>
<dbReference type="SUPFAM" id="SSF52402">
    <property type="entry name" value="Adenine nucleotide alpha hydrolases-like"/>
    <property type="match status" value="1"/>
</dbReference>
<dbReference type="Gene3D" id="3.30.200.20">
    <property type="entry name" value="Phosphorylase Kinase, domain 1"/>
    <property type="match status" value="1"/>
</dbReference>
<evidence type="ECO:0000259" key="7">
    <source>
        <dbReference type="PROSITE" id="PS50011"/>
    </source>
</evidence>
<keyword evidence="3" id="KW-0547">Nucleotide-binding</keyword>
<dbReference type="InterPro" id="IPR014729">
    <property type="entry name" value="Rossmann-like_a/b/a_fold"/>
</dbReference>
<sequence>MFSPNYKCSNLGKRTGGNGLVAVGIDKVNKVSQYSLKWAVDNLVSKGQTIILIHVFQGKPSYSSGNSIACDFNGVISEHKGQLDKLNKDLFLNFHCYCTRKDIQCLDVTLENSNVAKALVDYVSSSGIENLVLGASKHSLMRRLRMYDLPSIVIKEAPDFCSVYVISKTKISSARNATKVAPFTSPLLSKIKSMQDQSNSAGSSPVFRLKPSLSQRGTPRRSSNASEALRSPHARGRGLPARMFNDSLEPESDISFASSGRPSSDISFASSSGRQSTDISFVSSGRPSTDCMSSTFGESLDSGPNSLVSTNSDSSFESMLFGGKASDSSTGFSSSSLDNEDVDSEMRRLKLELQKTMELYSTACKEAISAQQKTAELQRWRREEEGRLEEAKQSEVGALEAIDKEQSNHKSALEHVEAAHRVAELESRRRINMEMKMLREVPEKQNAMGSVNGCMYRRYPIDEIEEATEYFSESRKVGEGGYGPVFKCYLDHTPVAVKVLRANAAQGRSQFHQELEVLSCIRHPNLVLLLGACPEYGCLVYEYMANGSLEDRLLQRGNTPAISWQHRFRIAAEVATALHFLHQTKPEPLVHRDLKPANILLDYNFASKISDVGLARLVPSIADDVTHCCVTSTAGTFCYIDPEYQQTGMLGVKSDVYSLGIVFLQLITGKPARGITRYVGNSIETEKFSEMLDPAVPDWPVEDAMSLANLALQCAELRRKDRPDLGKIVLPELNRLRELANESLGCPK</sequence>
<dbReference type="FunFam" id="3.30.200.20:FF:000162">
    <property type="entry name" value="Adenine nucleotide alpha hydrolase-like domain kinase"/>
    <property type="match status" value="1"/>
</dbReference>
<feature type="region of interest" description="Disordered" evidence="6">
    <location>
        <begin position="194"/>
        <end position="311"/>
    </location>
</feature>
<evidence type="ECO:0000256" key="1">
    <source>
        <dbReference type="ARBA" id="ARBA00000900"/>
    </source>
</evidence>
<organism evidence="8 9">
    <name type="scientific">Lithospermum erythrorhizon</name>
    <name type="common">Purple gromwell</name>
    <name type="synonym">Lithospermum officinale var. erythrorhizon</name>
    <dbReference type="NCBI Taxonomy" id="34254"/>
    <lineage>
        <taxon>Eukaryota</taxon>
        <taxon>Viridiplantae</taxon>
        <taxon>Streptophyta</taxon>
        <taxon>Embryophyta</taxon>
        <taxon>Tracheophyta</taxon>
        <taxon>Spermatophyta</taxon>
        <taxon>Magnoliopsida</taxon>
        <taxon>eudicotyledons</taxon>
        <taxon>Gunneridae</taxon>
        <taxon>Pentapetalae</taxon>
        <taxon>asterids</taxon>
        <taxon>lamiids</taxon>
        <taxon>Boraginales</taxon>
        <taxon>Boraginaceae</taxon>
        <taxon>Boraginoideae</taxon>
        <taxon>Lithospermeae</taxon>
        <taxon>Lithospermum</taxon>
    </lineage>
</organism>
<evidence type="ECO:0000256" key="3">
    <source>
        <dbReference type="ARBA" id="ARBA00022741"/>
    </source>
</evidence>
<dbReference type="GO" id="GO:0061630">
    <property type="term" value="F:ubiquitin protein ligase activity"/>
    <property type="evidence" value="ECO:0007669"/>
    <property type="project" value="UniProtKB-EC"/>
</dbReference>
<evidence type="ECO:0000256" key="4">
    <source>
        <dbReference type="ARBA" id="ARBA00022786"/>
    </source>
</evidence>
<evidence type="ECO:0000313" key="9">
    <source>
        <dbReference type="Proteomes" id="UP001454036"/>
    </source>
</evidence>
<name>A0AAV3P877_LITER</name>
<feature type="compositionally biased region" description="Polar residues" evidence="6">
    <location>
        <begin position="255"/>
        <end position="311"/>
    </location>
</feature>
<comment type="catalytic activity">
    <reaction evidence="1">
        <text>S-ubiquitinyl-[E2 ubiquitin-conjugating enzyme]-L-cysteine + [acceptor protein]-L-lysine = [E2 ubiquitin-conjugating enzyme]-L-cysteine + N(6)-ubiquitinyl-[acceptor protein]-L-lysine.</text>
        <dbReference type="EC" id="2.3.2.27"/>
    </reaction>
</comment>
<evidence type="ECO:0000256" key="5">
    <source>
        <dbReference type="ARBA" id="ARBA00022840"/>
    </source>
</evidence>
<dbReference type="InterPro" id="IPR011009">
    <property type="entry name" value="Kinase-like_dom_sf"/>
</dbReference>
<dbReference type="SMART" id="SM00220">
    <property type="entry name" value="S_TKc"/>
    <property type="match status" value="1"/>
</dbReference>
<feature type="compositionally biased region" description="Polar residues" evidence="6">
    <location>
        <begin position="212"/>
        <end position="226"/>
    </location>
</feature>
<dbReference type="Proteomes" id="UP001454036">
    <property type="component" value="Unassembled WGS sequence"/>
</dbReference>
<dbReference type="Gene3D" id="1.10.510.10">
    <property type="entry name" value="Transferase(Phosphotransferase) domain 1"/>
    <property type="match status" value="1"/>
</dbReference>
<keyword evidence="4" id="KW-0833">Ubl conjugation pathway</keyword>
<dbReference type="EC" id="2.3.2.27" evidence="2"/>
<accession>A0AAV3P877</accession>
<feature type="domain" description="Protein kinase" evidence="7">
    <location>
        <begin position="471"/>
        <end position="733"/>
    </location>
</feature>
<dbReference type="SUPFAM" id="SSF56112">
    <property type="entry name" value="Protein kinase-like (PK-like)"/>
    <property type="match status" value="1"/>
</dbReference>
<dbReference type="GO" id="GO:0004672">
    <property type="term" value="F:protein kinase activity"/>
    <property type="evidence" value="ECO:0007669"/>
    <property type="project" value="InterPro"/>
</dbReference>
<dbReference type="CDD" id="cd01989">
    <property type="entry name" value="USP_STK_Ubox_N"/>
    <property type="match status" value="1"/>
</dbReference>
<dbReference type="GO" id="GO:0005524">
    <property type="term" value="F:ATP binding"/>
    <property type="evidence" value="ECO:0007669"/>
    <property type="project" value="UniProtKB-KW"/>
</dbReference>
<comment type="caution">
    <text evidence="8">The sequence shown here is derived from an EMBL/GenBank/DDBJ whole genome shotgun (WGS) entry which is preliminary data.</text>
</comment>
<dbReference type="PANTHER" id="PTHR45647">
    <property type="entry name" value="OS02G0152300 PROTEIN"/>
    <property type="match status" value="1"/>
</dbReference>
<dbReference type="InterPro" id="IPR008271">
    <property type="entry name" value="Ser/Thr_kinase_AS"/>
</dbReference>
<keyword evidence="5" id="KW-0067">ATP-binding</keyword>
<dbReference type="InterPro" id="IPR051348">
    <property type="entry name" value="U-box_ubiquitin_ligases"/>
</dbReference>
<dbReference type="AlphaFoldDB" id="A0AAV3P877"/>
<dbReference type="Pfam" id="PF07714">
    <property type="entry name" value="PK_Tyr_Ser-Thr"/>
    <property type="match status" value="1"/>
</dbReference>
<dbReference type="PROSITE" id="PS50011">
    <property type="entry name" value="PROTEIN_KINASE_DOM"/>
    <property type="match status" value="1"/>
</dbReference>
<dbReference type="InterPro" id="IPR006016">
    <property type="entry name" value="UspA"/>
</dbReference>